<evidence type="ECO:0000256" key="1">
    <source>
        <dbReference type="ARBA" id="ARBA00004496"/>
    </source>
</evidence>
<dbReference type="Proteomes" id="UP000217154">
    <property type="component" value="Chromosome"/>
</dbReference>
<dbReference type="PANTHER" id="PTHR48111:SF4">
    <property type="entry name" value="DNA-BINDING DUAL TRANSCRIPTIONAL REGULATOR OMPR"/>
    <property type="match status" value="1"/>
</dbReference>
<dbReference type="SUPFAM" id="SSF52172">
    <property type="entry name" value="CheY-like"/>
    <property type="match status" value="1"/>
</dbReference>
<keyword evidence="6 8" id="KW-0238">DNA-binding</keyword>
<dbReference type="InterPro" id="IPR001867">
    <property type="entry name" value="OmpR/PhoB-type_DNA-bd"/>
</dbReference>
<evidence type="ECO:0000256" key="7">
    <source>
        <dbReference type="ARBA" id="ARBA00023163"/>
    </source>
</evidence>
<proteinExistence type="predicted"/>
<comment type="subcellular location">
    <subcellularLocation>
        <location evidence="1">Cytoplasm</location>
    </subcellularLocation>
</comment>
<dbReference type="CDD" id="cd00383">
    <property type="entry name" value="trans_reg_C"/>
    <property type="match status" value="1"/>
</dbReference>
<name>A0A1E7TTP4_9BURK</name>
<evidence type="ECO:0000256" key="2">
    <source>
        <dbReference type="ARBA" id="ARBA00022490"/>
    </source>
</evidence>
<evidence type="ECO:0000313" key="9">
    <source>
        <dbReference type="Proteomes" id="UP000217154"/>
    </source>
</evidence>
<dbReference type="InterPro" id="IPR039420">
    <property type="entry name" value="WalR-like"/>
</dbReference>
<dbReference type="InterPro" id="IPR016032">
    <property type="entry name" value="Sig_transdc_resp-reg_C-effctor"/>
</dbReference>
<dbReference type="KEGG" id="vbo:CKY39_03480"/>
<dbReference type="GO" id="GO:0032993">
    <property type="term" value="C:protein-DNA complex"/>
    <property type="evidence" value="ECO:0007669"/>
    <property type="project" value="TreeGrafter"/>
</dbReference>
<dbReference type="OrthoDB" id="165980at2"/>
<evidence type="ECO:0000256" key="4">
    <source>
        <dbReference type="ARBA" id="ARBA00023012"/>
    </source>
</evidence>
<dbReference type="STRING" id="436515.GCA_001752345_01133"/>
<dbReference type="InterPro" id="IPR011006">
    <property type="entry name" value="CheY-like_superfamily"/>
</dbReference>
<dbReference type="RefSeq" id="WP_070063911.1">
    <property type="nucleotide sequence ID" value="NZ_CP023284.1"/>
</dbReference>
<keyword evidence="7" id="KW-0804">Transcription</keyword>
<dbReference type="Pfam" id="PF00486">
    <property type="entry name" value="Trans_reg_C"/>
    <property type="match status" value="1"/>
</dbReference>
<dbReference type="AlphaFoldDB" id="A0A1E7TTP4"/>
<dbReference type="PANTHER" id="PTHR48111">
    <property type="entry name" value="REGULATOR OF RPOS"/>
    <property type="match status" value="1"/>
</dbReference>
<sequence length="245" mass="27618">MLDVVKPEILVVDDDPEVCETLVDLLESSGFRAQAVPDGLAMAARLDQRAFSLVIIDLRLKKEDGIELARQLRTRSRIPIIILTGQGTAADRILGLETAVDDFIAKPFDNRELVARIRALLRRSAETGMPRSLRTDRLSHERYLFGPWTLNITARELLHGDGTPCDLTHGEFALLEVFVLHANRVIDREQLLLKTRSAQSDAVSRTIDVLVSRLRRKIEEDPDHPRFICTERGAGYRFAANVVRC</sequence>
<dbReference type="GO" id="GO:0000156">
    <property type="term" value="F:phosphorelay response regulator activity"/>
    <property type="evidence" value="ECO:0007669"/>
    <property type="project" value="TreeGrafter"/>
</dbReference>
<dbReference type="SMART" id="SM00448">
    <property type="entry name" value="REC"/>
    <property type="match status" value="1"/>
</dbReference>
<dbReference type="Gene3D" id="1.10.10.10">
    <property type="entry name" value="Winged helix-like DNA-binding domain superfamily/Winged helix DNA-binding domain"/>
    <property type="match status" value="1"/>
</dbReference>
<dbReference type="GO" id="GO:0005829">
    <property type="term" value="C:cytosol"/>
    <property type="evidence" value="ECO:0007669"/>
    <property type="project" value="TreeGrafter"/>
</dbReference>
<dbReference type="PROSITE" id="PS50110">
    <property type="entry name" value="RESPONSE_REGULATORY"/>
    <property type="match status" value="1"/>
</dbReference>
<dbReference type="EMBL" id="CP023284">
    <property type="protein sequence ID" value="ATA52381.1"/>
    <property type="molecule type" value="Genomic_DNA"/>
</dbReference>
<keyword evidence="2" id="KW-0963">Cytoplasm</keyword>
<reference evidence="8 9" key="1">
    <citation type="submission" date="2017-09" db="EMBL/GenBank/DDBJ databases">
        <title>The diverse metabolic capabilities of V. boronicumulans make it an excellent choice for continued studies on novel biodegradation.</title>
        <authorList>
            <person name="Sun S."/>
        </authorList>
    </citation>
    <scope>NUCLEOTIDE SEQUENCE [LARGE SCALE GENOMIC DNA]</scope>
    <source>
        <strain evidence="8 9">J1</strain>
    </source>
</reference>
<dbReference type="SUPFAM" id="SSF46894">
    <property type="entry name" value="C-terminal effector domain of the bipartite response regulators"/>
    <property type="match status" value="1"/>
</dbReference>
<dbReference type="Pfam" id="PF00072">
    <property type="entry name" value="Response_reg"/>
    <property type="match status" value="1"/>
</dbReference>
<evidence type="ECO:0000313" key="8">
    <source>
        <dbReference type="EMBL" id="ATA52381.1"/>
    </source>
</evidence>
<organism evidence="8 9">
    <name type="scientific">Variovorax boronicumulans</name>
    <dbReference type="NCBI Taxonomy" id="436515"/>
    <lineage>
        <taxon>Bacteria</taxon>
        <taxon>Pseudomonadati</taxon>
        <taxon>Pseudomonadota</taxon>
        <taxon>Betaproteobacteria</taxon>
        <taxon>Burkholderiales</taxon>
        <taxon>Comamonadaceae</taxon>
        <taxon>Variovorax</taxon>
    </lineage>
</organism>
<gene>
    <name evidence="8" type="ORF">CKY39_03480</name>
</gene>
<protein>
    <submittedName>
        <fullName evidence="8">DNA-binding response regulator</fullName>
    </submittedName>
</protein>
<accession>A0A1E7TTP4</accession>
<dbReference type="Gene3D" id="3.40.50.2300">
    <property type="match status" value="1"/>
</dbReference>
<evidence type="ECO:0000256" key="3">
    <source>
        <dbReference type="ARBA" id="ARBA00022553"/>
    </source>
</evidence>
<dbReference type="PROSITE" id="PS51755">
    <property type="entry name" value="OMPR_PHOB"/>
    <property type="match status" value="1"/>
</dbReference>
<keyword evidence="3" id="KW-0597">Phosphoprotein</keyword>
<dbReference type="Gene3D" id="6.10.250.690">
    <property type="match status" value="1"/>
</dbReference>
<evidence type="ECO:0000256" key="5">
    <source>
        <dbReference type="ARBA" id="ARBA00023015"/>
    </source>
</evidence>
<dbReference type="InterPro" id="IPR036388">
    <property type="entry name" value="WH-like_DNA-bd_sf"/>
</dbReference>
<dbReference type="GO" id="GO:0006355">
    <property type="term" value="P:regulation of DNA-templated transcription"/>
    <property type="evidence" value="ECO:0007669"/>
    <property type="project" value="InterPro"/>
</dbReference>
<dbReference type="InterPro" id="IPR001789">
    <property type="entry name" value="Sig_transdc_resp-reg_receiver"/>
</dbReference>
<keyword evidence="5" id="KW-0805">Transcription regulation</keyword>
<keyword evidence="4" id="KW-0902">Two-component regulatory system</keyword>
<dbReference type="SMART" id="SM00862">
    <property type="entry name" value="Trans_reg_C"/>
    <property type="match status" value="1"/>
</dbReference>
<dbReference type="GO" id="GO:0000976">
    <property type="term" value="F:transcription cis-regulatory region binding"/>
    <property type="evidence" value="ECO:0007669"/>
    <property type="project" value="TreeGrafter"/>
</dbReference>
<evidence type="ECO:0000256" key="6">
    <source>
        <dbReference type="ARBA" id="ARBA00023125"/>
    </source>
</evidence>
<dbReference type="FunFam" id="1.10.10.10:FF:000099">
    <property type="entry name" value="Two-component system response regulator TorR"/>
    <property type="match status" value="1"/>
</dbReference>